<name>A0ABN1LP90_9ALTE</name>
<comment type="caution">
    <text evidence="2">The sequence shown here is derived from an EMBL/GenBank/DDBJ whole genome shotgun (WGS) entry which is preliminary data.</text>
</comment>
<dbReference type="Proteomes" id="UP001500359">
    <property type="component" value="Unassembled WGS sequence"/>
</dbReference>
<proteinExistence type="predicted"/>
<sequence>MASDKEGGKPNRQGNGFFDKSTDQTNDGRDGDNTKDGEVYPIHNDTVTLLLG</sequence>
<gene>
    <name evidence="2" type="ORF">GCM10009114_27840</name>
</gene>
<evidence type="ECO:0000313" key="3">
    <source>
        <dbReference type="Proteomes" id="UP001500359"/>
    </source>
</evidence>
<keyword evidence="3" id="KW-1185">Reference proteome</keyword>
<evidence type="ECO:0000313" key="2">
    <source>
        <dbReference type="EMBL" id="GAA0858389.1"/>
    </source>
</evidence>
<organism evidence="2 3">
    <name type="scientific">Aliiglaciecola litoralis</name>
    <dbReference type="NCBI Taxonomy" id="582857"/>
    <lineage>
        <taxon>Bacteria</taxon>
        <taxon>Pseudomonadati</taxon>
        <taxon>Pseudomonadota</taxon>
        <taxon>Gammaproteobacteria</taxon>
        <taxon>Alteromonadales</taxon>
        <taxon>Alteromonadaceae</taxon>
        <taxon>Aliiglaciecola</taxon>
    </lineage>
</organism>
<protein>
    <submittedName>
        <fullName evidence="2">Uncharacterized protein</fullName>
    </submittedName>
</protein>
<accession>A0ABN1LP90</accession>
<feature type="region of interest" description="Disordered" evidence="1">
    <location>
        <begin position="1"/>
        <end position="52"/>
    </location>
</feature>
<dbReference type="EMBL" id="BAAAFD010000008">
    <property type="protein sequence ID" value="GAA0858389.1"/>
    <property type="molecule type" value="Genomic_DNA"/>
</dbReference>
<feature type="compositionally biased region" description="Basic and acidic residues" evidence="1">
    <location>
        <begin position="20"/>
        <end position="38"/>
    </location>
</feature>
<reference evidence="2 3" key="1">
    <citation type="journal article" date="2019" name="Int. J. Syst. Evol. Microbiol.">
        <title>The Global Catalogue of Microorganisms (GCM) 10K type strain sequencing project: providing services to taxonomists for standard genome sequencing and annotation.</title>
        <authorList>
            <consortium name="The Broad Institute Genomics Platform"/>
            <consortium name="The Broad Institute Genome Sequencing Center for Infectious Disease"/>
            <person name="Wu L."/>
            <person name="Ma J."/>
        </authorList>
    </citation>
    <scope>NUCLEOTIDE SEQUENCE [LARGE SCALE GENOMIC DNA]</scope>
    <source>
        <strain evidence="2 3">JCM 15896</strain>
    </source>
</reference>
<evidence type="ECO:0000256" key="1">
    <source>
        <dbReference type="SAM" id="MobiDB-lite"/>
    </source>
</evidence>